<accession>A0A7S0Z8A4</accession>
<name>A0A7S0Z8A4_9CHLO</name>
<gene>
    <name evidence="1" type="ORF">OMED0930_LOCUS4929</name>
</gene>
<reference evidence="1" key="1">
    <citation type="submission" date="2021-01" db="EMBL/GenBank/DDBJ databases">
        <authorList>
            <person name="Corre E."/>
            <person name="Pelletier E."/>
            <person name="Niang G."/>
            <person name="Scheremetjew M."/>
            <person name="Finn R."/>
            <person name="Kale V."/>
            <person name="Holt S."/>
            <person name="Cochrane G."/>
            <person name="Meng A."/>
            <person name="Brown T."/>
            <person name="Cohen L."/>
        </authorList>
    </citation>
    <scope>NUCLEOTIDE SEQUENCE</scope>
    <source>
        <strain evidence="1">Clade-D-RCC1621</strain>
    </source>
</reference>
<proteinExistence type="predicted"/>
<protein>
    <submittedName>
        <fullName evidence="1">Uncharacterized protein</fullName>
    </submittedName>
</protein>
<organism evidence="1">
    <name type="scientific">Ostreococcus mediterraneus</name>
    <dbReference type="NCBI Taxonomy" id="1486918"/>
    <lineage>
        <taxon>Eukaryota</taxon>
        <taxon>Viridiplantae</taxon>
        <taxon>Chlorophyta</taxon>
        <taxon>Mamiellophyceae</taxon>
        <taxon>Mamiellales</taxon>
        <taxon>Bathycoccaceae</taxon>
        <taxon>Ostreococcus</taxon>
    </lineage>
</organism>
<sequence>MRSDGDDASNDDVNGSIARALEIALRRNDDTDALEHARREKEHAPRAGKEVADASVADVVAYVTLIEGDEDAKDANGKEGGSTEEDLVQYSLLHRLRTLEEEKVTPVLSAYERLKQRLEEGSAHRETLETPHEREG</sequence>
<dbReference type="AlphaFoldDB" id="A0A7S0Z8A4"/>
<evidence type="ECO:0000313" key="1">
    <source>
        <dbReference type="EMBL" id="CAD8813812.1"/>
    </source>
</evidence>
<dbReference type="EMBL" id="HBFO01007049">
    <property type="protein sequence ID" value="CAD8813812.1"/>
    <property type="molecule type" value="Transcribed_RNA"/>
</dbReference>